<dbReference type="Gene3D" id="3.40.50.300">
    <property type="entry name" value="P-loop containing nucleotide triphosphate hydrolases"/>
    <property type="match status" value="1"/>
</dbReference>
<organism evidence="1 2">
    <name type="scientific">Danaus chrysippus</name>
    <name type="common">African queen</name>
    <dbReference type="NCBI Taxonomy" id="151541"/>
    <lineage>
        <taxon>Eukaryota</taxon>
        <taxon>Metazoa</taxon>
        <taxon>Ecdysozoa</taxon>
        <taxon>Arthropoda</taxon>
        <taxon>Hexapoda</taxon>
        <taxon>Insecta</taxon>
        <taxon>Pterygota</taxon>
        <taxon>Neoptera</taxon>
        <taxon>Endopterygota</taxon>
        <taxon>Lepidoptera</taxon>
        <taxon>Glossata</taxon>
        <taxon>Ditrysia</taxon>
        <taxon>Papilionoidea</taxon>
        <taxon>Nymphalidae</taxon>
        <taxon>Danainae</taxon>
        <taxon>Danaini</taxon>
        <taxon>Danaina</taxon>
        <taxon>Danaus</taxon>
        <taxon>Anosia</taxon>
    </lineage>
</organism>
<proteinExistence type="predicted"/>
<sequence length="146" mass="15962">MGKMVPNIIIISGSTKRARHMEFAQCNLRWAELRNPSFVWICESAAAYRAGGDVTSLYGKQACATRRVRDALRATTSREHARSTALPRVASQAVRAIAMGCASSAEERAALARSKQIEKNLKEDGIQAAKDIKLLLLGNTLPISFM</sequence>
<name>A0A8J2W1L5_9NEOP</name>
<evidence type="ECO:0000313" key="2">
    <source>
        <dbReference type="Proteomes" id="UP000789524"/>
    </source>
</evidence>
<dbReference type="Proteomes" id="UP000789524">
    <property type="component" value="Unassembled WGS sequence"/>
</dbReference>
<accession>A0A8J2W1L5</accession>
<reference evidence="1" key="1">
    <citation type="submission" date="2021-09" db="EMBL/GenBank/DDBJ databases">
        <authorList>
            <person name="Martin H S."/>
        </authorList>
    </citation>
    <scope>NUCLEOTIDE SEQUENCE</scope>
</reference>
<comment type="caution">
    <text evidence="1">The sequence shown here is derived from an EMBL/GenBank/DDBJ whole genome shotgun (WGS) entry which is preliminary data.</text>
</comment>
<dbReference type="InterPro" id="IPR027417">
    <property type="entry name" value="P-loop_NTPase"/>
</dbReference>
<gene>
    <name evidence="1" type="ORF">DCHRY22_LOCUS4964</name>
</gene>
<keyword evidence="2" id="KW-1185">Reference proteome</keyword>
<dbReference type="AlphaFoldDB" id="A0A8J2W1L5"/>
<evidence type="ECO:0000313" key="1">
    <source>
        <dbReference type="EMBL" id="CAG9563890.1"/>
    </source>
</evidence>
<dbReference type="EMBL" id="CAKASE010000050">
    <property type="protein sequence ID" value="CAG9563890.1"/>
    <property type="molecule type" value="Genomic_DNA"/>
</dbReference>
<protein>
    <submittedName>
        <fullName evidence="1">(African queen) hypothetical protein</fullName>
    </submittedName>
</protein>
<dbReference type="OrthoDB" id="5817230at2759"/>